<feature type="domain" description="NAD-dependent epimerase/dehydratase" evidence="1">
    <location>
        <begin position="2"/>
        <end position="240"/>
    </location>
</feature>
<evidence type="ECO:0000313" key="2">
    <source>
        <dbReference type="EMBL" id="POS02669.1"/>
    </source>
</evidence>
<proteinExistence type="predicted"/>
<sequence>MILVTGATGLVGAHLLLHLVTLNQENKPIKAIYRSKSSIEKTKSLFELYDKLPYFERIVWVQADITDIPSLEIAFQGITKVYHCAAKISFDPNEEEILRKINIEGTANIVNFCIDKKVEKLCHVSSIAALGASINKALPVTESTEWNPELEHSDYAITKYGAEMEVFRGEQEGLKTVIVNPGIILGPYPKTWDKTQGSGALFTSVKKGIPFFTKGNTGYVTVNDVVKAMVMLMEFNVSGQRYILVSENISYQNIINLVAHQLRVKTPTKQASNFLLDLAWRVDWFLHLIFRKKRSLSKQSALALQNTEIISSEKIQKDFGFTFTPIAPYIEQIAKYF</sequence>
<dbReference type="InterPro" id="IPR001509">
    <property type="entry name" value="Epimerase_deHydtase"/>
</dbReference>
<dbReference type="RefSeq" id="WP_103725325.1">
    <property type="nucleotide sequence ID" value="NZ_PQNY01000003.1"/>
</dbReference>
<organism evidence="2 3">
    <name type="scientific">Flavobacterium croceum DSM 17960</name>
    <dbReference type="NCBI Taxonomy" id="1121886"/>
    <lineage>
        <taxon>Bacteria</taxon>
        <taxon>Pseudomonadati</taxon>
        <taxon>Bacteroidota</taxon>
        <taxon>Flavobacteriia</taxon>
        <taxon>Flavobacteriales</taxon>
        <taxon>Flavobacteriaceae</taxon>
        <taxon>Flavobacterium</taxon>
    </lineage>
</organism>
<dbReference type="SUPFAM" id="SSF51735">
    <property type="entry name" value="NAD(P)-binding Rossmann-fold domains"/>
    <property type="match status" value="1"/>
</dbReference>
<comment type="caution">
    <text evidence="2">The sequence shown here is derived from an EMBL/GenBank/DDBJ whole genome shotgun (WGS) entry which is preliminary data.</text>
</comment>
<dbReference type="Pfam" id="PF01370">
    <property type="entry name" value="Epimerase"/>
    <property type="match status" value="1"/>
</dbReference>
<evidence type="ECO:0000259" key="1">
    <source>
        <dbReference type="Pfam" id="PF01370"/>
    </source>
</evidence>
<dbReference type="EMBL" id="PQNY01000003">
    <property type="protein sequence ID" value="POS02669.1"/>
    <property type="molecule type" value="Genomic_DNA"/>
</dbReference>
<dbReference type="Proteomes" id="UP000237056">
    <property type="component" value="Unassembled WGS sequence"/>
</dbReference>
<evidence type="ECO:0000313" key="3">
    <source>
        <dbReference type="Proteomes" id="UP000237056"/>
    </source>
</evidence>
<dbReference type="InterPro" id="IPR051783">
    <property type="entry name" value="NAD(P)-dependent_oxidoreduct"/>
</dbReference>
<dbReference type="Gene3D" id="3.40.50.720">
    <property type="entry name" value="NAD(P)-binding Rossmann-like Domain"/>
    <property type="match status" value="1"/>
</dbReference>
<reference evidence="2 3" key="1">
    <citation type="submission" date="2018-01" db="EMBL/GenBank/DDBJ databases">
        <title>Genomic Encyclopedia of Type Strains, Phase I: the one thousand microbial genomes (KMG-I) project.</title>
        <authorList>
            <person name="Goeker M."/>
        </authorList>
    </citation>
    <scope>NUCLEOTIDE SEQUENCE [LARGE SCALE GENOMIC DNA]</scope>
    <source>
        <strain evidence="2 3">DSM 17960</strain>
    </source>
</reference>
<dbReference type="PANTHER" id="PTHR48079">
    <property type="entry name" value="PROTEIN YEEZ"/>
    <property type="match status" value="1"/>
</dbReference>
<accession>A0A2S4NAE1</accession>
<dbReference type="GO" id="GO:0004029">
    <property type="term" value="F:aldehyde dehydrogenase (NAD+) activity"/>
    <property type="evidence" value="ECO:0007669"/>
    <property type="project" value="TreeGrafter"/>
</dbReference>
<protein>
    <submittedName>
        <fullName evidence="2">Nucleoside-diphosphate-sugar epimerase</fullName>
    </submittedName>
</protein>
<name>A0A2S4NAE1_9FLAO</name>
<keyword evidence="3" id="KW-1185">Reference proteome</keyword>
<gene>
    <name evidence="2" type="ORF">Q361_103187</name>
</gene>
<dbReference type="GO" id="GO:0005737">
    <property type="term" value="C:cytoplasm"/>
    <property type="evidence" value="ECO:0007669"/>
    <property type="project" value="TreeGrafter"/>
</dbReference>
<dbReference type="PANTHER" id="PTHR48079:SF6">
    <property type="entry name" value="NAD(P)-BINDING DOMAIN-CONTAINING PROTEIN-RELATED"/>
    <property type="match status" value="1"/>
</dbReference>
<dbReference type="InterPro" id="IPR036291">
    <property type="entry name" value="NAD(P)-bd_dom_sf"/>
</dbReference>
<dbReference type="OrthoDB" id="596910at2"/>
<dbReference type="AlphaFoldDB" id="A0A2S4NAE1"/>